<dbReference type="AlphaFoldDB" id="A0A7W8E895"/>
<name>A0A7W8E895_9BACT</name>
<keyword evidence="2" id="KW-1185">Reference proteome</keyword>
<sequence>MHQSPLKLYRKPRSNYKADIGAIKKPAQVFGGGQDELSVPEKFAEVFGGVRGDIPVTITPG</sequence>
<proteinExistence type="predicted"/>
<dbReference type="RefSeq" id="WP_184223722.1">
    <property type="nucleotide sequence ID" value="NZ_JACHIP010000026.1"/>
</dbReference>
<gene>
    <name evidence="1" type="ORF">HDF16_005791</name>
</gene>
<dbReference type="Proteomes" id="UP000540989">
    <property type="component" value="Unassembled WGS sequence"/>
</dbReference>
<reference evidence="1 2" key="1">
    <citation type="submission" date="2020-08" db="EMBL/GenBank/DDBJ databases">
        <title>Genomic Encyclopedia of Type Strains, Phase IV (KMG-V): Genome sequencing to study the core and pangenomes of soil and plant-associated prokaryotes.</title>
        <authorList>
            <person name="Whitman W."/>
        </authorList>
    </citation>
    <scope>NUCLEOTIDE SEQUENCE [LARGE SCALE GENOMIC DNA]</scope>
    <source>
        <strain evidence="1 2">M8UP14</strain>
    </source>
</reference>
<protein>
    <submittedName>
        <fullName evidence="1">Uncharacterized protein</fullName>
    </submittedName>
</protein>
<evidence type="ECO:0000313" key="1">
    <source>
        <dbReference type="EMBL" id="MBB5061055.1"/>
    </source>
</evidence>
<comment type="caution">
    <text evidence="1">The sequence shown here is derived from an EMBL/GenBank/DDBJ whole genome shotgun (WGS) entry which is preliminary data.</text>
</comment>
<organism evidence="1 2">
    <name type="scientific">Granulicella aggregans</name>
    <dbReference type="NCBI Taxonomy" id="474949"/>
    <lineage>
        <taxon>Bacteria</taxon>
        <taxon>Pseudomonadati</taxon>
        <taxon>Acidobacteriota</taxon>
        <taxon>Terriglobia</taxon>
        <taxon>Terriglobales</taxon>
        <taxon>Acidobacteriaceae</taxon>
        <taxon>Granulicella</taxon>
    </lineage>
</organism>
<dbReference type="EMBL" id="JACHIP010000026">
    <property type="protein sequence ID" value="MBB5061055.1"/>
    <property type="molecule type" value="Genomic_DNA"/>
</dbReference>
<accession>A0A7W8E895</accession>
<evidence type="ECO:0000313" key="2">
    <source>
        <dbReference type="Proteomes" id="UP000540989"/>
    </source>
</evidence>